<evidence type="ECO:0000313" key="5">
    <source>
        <dbReference type="Proteomes" id="UP001152797"/>
    </source>
</evidence>
<dbReference type="SUPFAM" id="SSF56219">
    <property type="entry name" value="DNase I-like"/>
    <property type="match status" value="1"/>
</dbReference>
<name>A0A9P1BJP2_9DINO</name>
<keyword evidence="4" id="KW-0255">Endonuclease</keyword>
<protein>
    <submittedName>
        <fullName evidence="4">Endonuclease/exonuclease/phosphatase domain-containing protein</fullName>
    </submittedName>
</protein>
<dbReference type="Proteomes" id="UP001152797">
    <property type="component" value="Unassembled WGS sequence"/>
</dbReference>
<dbReference type="EMBL" id="CAMXCT030000092">
    <property type="protein sequence ID" value="CAL4761000.1"/>
    <property type="molecule type" value="Genomic_DNA"/>
</dbReference>
<feature type="region of interest" description="Disordered" evidence="1">
    <location>
        <begin position="459"/>
        <end position="483"/>
    </location>
</feature>
<dbReference type="PANTHER" id="PTHR47027:SF20">
    <property type="entry name" value="REVERSE TRANSCRIPTASE-LIKE PROTEIN WITH RNA-DIRECTED DNA POLYMERASE DOMAIN"/>
    <property type="match status" value="1"/>
</dbReference>
<comment type="caution">
    <text evidence="3">The sequence shown here is derived from an EMBL/GenBank/DDBJ whole genome shotgun (WGS) entry which is preliminary data.</text>
</comment>
<proteinExistence type="predicted"/>
<sequence length="1874" mass="211330">MPSDEPISDDNDVSSLMHVCDNWPVRTPRSRGINLPEQAHESTPFQFHADAPAFVPGIPWDLNAHDEFIQDLFEAWNQIATAWEGEERSCSVLVWFVDHQGPHPHGHVPRRVNLQQDLYDWRRQLWQVWHDQVILGQELEFQLVTPMPYTVDRTIAAHVIIIQRPIDTWVSSIVTLFDERALQSVAYQMAITTHEHILVDHLTRVLGIEEACFGNVPAVSCLAWYKDLSMRPGAPIPGRSGMSIDVLMRHLPVQTYHVPTDTEAQSLLSISRPHDHRLSDQPSHGSPDQRNETGPVLLQLHSLLDTSEQMTESLSDGIAPDTPIRLIGLGDLREQVPSYVTIRSPPSIEGLHRELVCFGHSCQLALAANSTVAICIPVTWPFDEDKLLLLFTDIMQTFPDDRSAFLTLTDQKDTTEVQLMALLHQFGYEKAVIQGRRYVHSSFVEVLFQQADSIPAQASGIDKQQRPWPEGPRGDRSKHRPMWEGQTSMTLPSCLLDLGLHETDLQGFFHCENDYLCRITEGLTLPEVTREAISGLHQHTVFDRIIVYVDGSSQSRHKHIAPAKNEEIDVPDAWSFVVLGETALDHGQFEYTLLGWHAHQVRYSDDHPWFLGATHVGSAIAEREALTWAFLWRIGFDSCLPTVFRSDSLLAIGQADGSIGQGFDIRAPMPPHVEPPAASEPPEPKIVKSVSYKLSIATANVQSLGAADQGFAGKLDYLRAQFTAQNLNIMGVQESRSSEGVSKKQGVLRLCSGQAHGKWGVELWVNLQQPFAHIKKTALLFRPQDFHVAHRDPRRLLVHIHNAHFSSWCLVAHAPQSGIAMRERQAWWEETTGILHKYLIAAEPLFVCIDANAAPGVPDGIGVFKEGFRHSSGTSFLREFLEDFQLCLPITSDIHQGTVTTWTSPDDEEYTIDYVAVPRDWLAACTQSCVLTDFDLANVNLDHSAVAVDIQWTHSVPVKIHTQDAGYAMDRTRIGKDIASHLGRAINCDWNDDVETQAQKIAAHFHSRDVQHSRSQKLQEVLQQIEPSTPASKIQQMLKPFKGPSNKFRQVLAPLPLIKDAKGEFCRTAEDALQRWITFFGDMEGGQRCENKDQWTQWRDNLVSFMQEEVMIPVEEVPSLCDLEFACRASAAGKVMHKAVRTKQLDLYQCFLHSQQLGGRRGVPVTLGGHQVRAFQRLCARQGRPSALLFIDLQEAFYRVLRPLVVDGPIDDASIAAMAARIDLDEGFLHDLRRALQQPCALAEAGVPSDSFADVIFGFLMAKVLQKFQHAMDAQGLLMQLPEEDTMRFAGDPPPGSLSFVGPCWMDDLCICLTADNNAELHSALGTATGLILDIFKSYAMTPNLQPGKTAVLITPRGPGTVQWKRNLFGPLADGRLFILEEHHPYQVPIVTEYTHLGGKVHFSTKLKKEIKARLGQAHQEFNRHRKLLYHNPHFQMEKKKELFQSLILSRLLYGSETWTFPDQKTREYLHGSIIGLMKRLLHRPGHCPVSDEEVLVQTRMPSPSTLLRIRRLRYLGSLFAVEATACWGLLNQDQAWLELVQDDFRWLWHQLHHSCNLGDPSIHLPRWLEIIQYHRGYWKRLLRRATEHSIGVQEREFRIATAHVGFMDSLKKGGFVEEDEPIPWQARTSQQAYGCMQCRKACRSLGGEGAHMHRVHGEVHPVRRFMGSTQCGVCLREYHTMGKLKMHLLRSDACRTSLIGRGHCEPVQPGLGSQEDTARLLQWDNRIPPMPAAGPQLPEVQGRDFDAEHHALYESVTLGILEVDTASYEEHVRASVQQFPISWTKCKQTLLEVLRQLSEGSLDVDATHLQTCTEVLRSLVREEAWPFLDKLQCATPAAIPNLDQIDQKIRAAHVLEGAQRLEKTRMANGLHPV</sequence>
<keyword evidence="4" id="KW-0540">Nuclease</keyword>
<dbReference type="Gene3D" id="3.60.10.10">
    <property type="entry name" value="Endonuclease/exonuclease/phosphatase"/>
    <property type="match status" value="1"/>
</dbReference>
<dbReference type="GO" id="GO:0004519">
    <property type="term" value="F:endonuclease activity"/>
    <property type="evidence" value="ECO:0007669"/>
    <property type="project" value="UniProtKB-KW"/>
</dbReference>
<organism evidence="3">
    <name type="scientific">Cladocopium goreaui</name>
    <dbReference type="NCBI Taxonomy" id="2562237"/>
    <lineage>
        <taxon>Eukaryota</taxon>
        <taxon>Sar</taxon>
        <taxon>Alveolata</taxon>
        <taxon>Dinophyceae</taxon>
        <taxon>Suessiales</taxon>
        <taxon>Symbiodiniaceae</taxon>
        <taxon>Cladocopium</taxon>
    </lineage>
</organism>
<evidence type="ECO:0000256" key="1">
    <source>
        <dbReference type="SAM" id="MobiDB-lite"/>
    </source>
</evidence>
<evidence type="ECO:0000313" key="4">
    <source>
        <dbReference type="EMBL" id="CAL4761000.1"/>
    </source>
</evidence>
<keyword evidence="4" id="KW-0378">Hydrolase</keyword>
<dbReference type="PROSITE" id="PS00028">
    <property type="entry name" value="ZINC_FINGER_C2H2_1"/>
    <property type="match status" value="1"/>
</dbReference>
<reference evidence="4 5" key="2">
    <citation type="submission" date="2024-05" db="EMBL/GenBank/DDBJ databases">
        <authorList>
            <person name="Chen Y."/>
            <person name="Shah S."/>
            <person name="Dougan E. K."/>
            <person name="Thang M."/>
            <person name="Chan C."/>
        </authorList>
    </citation>
    <scope>NUCLEOTIDE SEQUENCE [LARGE SCALE GENOMIC DNA]</scope>
</reference>
<dbReference type="EMBL" id="CAMXCT010000092">
    <property type="protein sequence ID" value="CAI3973688.1"/>
    <property type="molecule type" value="Genomic_DNA"/>
</dbReference>
<keyword evidence="5" id="KW-1185">Reference proteome</keyword>
<accession>A0A9P1BJP2</accession>
<dbReference type="EMBL" id="CAMXCT020000092">
    <property type="protein sequence ID" value="CAL1127063.1"/>
    <property type="molecule type" value="Genomic_DNA"/>
</dbReference>
<gene>
    <name evidence="3" type="ORF">C1SCF055_LOCUS2167</name>
</gene>
<dbReference type="InterPro" id="IPR013087">
    <property type="entry name" value="Znf_C2H2_type"/>
</dbReference>
<evidence type="ECO:0000259" key="2">
    <source>
        <dbReference type="PROSITE" id="PS00028"/>
    </source>
</evidence>
<reference evidence="3" key="1">
    <citation type="submission" date="2022-10" db="EMBL/GenBank/DDBJ databases">
        <authorList>
            <person name="Chen Y."/>
            <person name="Dougan E. K."/>
            <person name="Chan C."/>
            <person name="Rhodes N."/>
            <person name="Thang M."/>
        </authorList>
    </citation>
    <scope>NUCLEOTIDE SEQUENCE</scope>
</reference>
<evidence type="ECO:0000313" key="3">
    <source>
        <dbReference type="EMBL" id="CAI3973688.1"/>
    </source>
</evidence>
<dbReference type="PANTHER" id="PTHR47027">
    <property type="entry name" value="REVERSE TRANSCRIPTASE DOMAIN-CONTAINING PROTEIN"/>
    <property type="match status" value="1"/>
</dbReference>
<feature type="domain" description="C2H2-type" evidence="2">
    <location>
        <begin position="1636"/>
        <end position="1657"/>
    </location>
</feature>
<dbReference type="InterPro" id="IPR036691">
    <property type="entry name" value="Endo/exonu/phosph_ase_sf"/>
</dbReference>